<proteinExistence type="predicted"/>
<sequence length="31" mass="3510">MGQRVHCDFTILGMLVLQVRIHMVTTLRGLA</sequence>
<organism evidence="1 2">
    <name type="scientific">Setaria viridis</name>
    <name type="common">Green bristlegrass</name>
    <name type="synonym">Setaria italica subsp. viridis</name>
    <dbReference type="NCBI Taxonomy" id="4556"/>
    <lineage>
        <taxon>Eukaryota</taxon>
        <taxon>Viridiplantae</taxon>
        <taxon>Streptophyta</taxon>
        <taxon>Embryophyta</taxon>
        <taxon>Tracheophyta</taxon>
        <taxon>Spermatophyta</taxon>
        <taxon>Magnoliopsida</taxon>
        <taxon>Liliopsida</taxon>
        <taxon>Poales</taxon>
        <taxon>Poaceae</taxon>
        <taxon>PACMAD clade</taxon>
        <taxon>Panicoideae</taxon>
        <taxon>Panicodae</taxon>
        <taxon>Paniceae</taxon>
        <taxon>Cenchrinae</taxon>
        <taxon>Setaria</taxon>
    </lineage>
</organism>
<dbReference type="AlphaFoldDB" id="A0A4U6UIN9"/>
<dbReference type="Gramene" id="TKW14063">
    <property type="protein sequence ID" value="TKW14063"/>
    <property type="gene ID" value="SEVIR_5G142975v2"/>
</dbReference>
<name>A0A4U6UIN9_SETVI</name>
<evidence type="ECO:0000313" key="1">
    <source>
        <dbReference type="EMBL" id="TKW14063.1"/>
    </source>
</evidence>
<dbReference type="EMBL" id="CM016556">
    <property type="protein sequence ID" value="TKW14063.1"/>
    <property type="molecule type" value="Genomic_DNA"/>
</dbReference>
<keyword evidence="2" id="KW-1185">Reference proteome</keyword>
<evidence type="ECO:0000313" key="2">
    <source>
        <dbReference type="Proteomes" id="UP000298652"/>
    </source>
</evidence>
<gene>
    <name evidence="1" type="ORF">SEVIR_5G142975v2</name>
</gene>
<dbReference type="Proteomes" id="UP000298652">
    <property type="component" value="Chromosome 5"/>
</dbReference>
<reference evidence="1" key="1">
    <citation type="submission" date="2019-03" db="EMBL/GenBank/DDBJ databases">
        <title>WGS assembly of Setaria viridis.</title>
        <authorList>
            <person name="Huang P."/>
            <person name="Jenkins J."/>
            <person name="Grimwood J."/>
            <person name="Barry K."/>
            <person name="Healey A."/>
            <person name="Mamidi S."/>
            <person name="Sreedasyam A."/>
            <person name="Shu S."/>
            <person name="Feldman M."/>
            <person name="Wu J."/>
            <person name="Yu Y."/>
            <person name="Chen C."/>
            <person name="Johnson J."/>
            <person name="Rokhsar D."/>
            <person name="Baxter I."/>
            <person name="Schmutz J."/>
            <person name="Brutnell T."/>
            <person name="Kellogg E."/>
        </authorList>
    </citation>
    <scope>NUCLEOTIDE SEQUENCE [LARGE SCALE GENOMIC DNA]</scope>
</reference>
<accession>A0A4U6UIN9</accession>
<protein>
    <submittedName>
        <fullName evidence="1">Uncharacterized protein</fullName>
    </submittedName>
</protein>